<comment type="caution">
    <text evidence="2">The sequence shown here is derived from an EMBL/GenBank/DDBJ whole genome shotgun (WGS) entry which is preliminary data.</text>
</comment>
<evidence type="ECO:0000259" key="1">
    <source>
        <dbReference type="Pfam" id="PF07883"/>
    </source>
</evidence>
<accession>A0A5J4KXD3</accession>
<dbReference type="Pfam" id="PF07883">
    <property type="entry name" value="Cupin_2"/>
    <property type="match status" value="1"/>
</dbReference>
<organism evidence="2">
    <name type="scientific">hot springs metagenome</name>
    <dbReference type="NCBI Taxonomy" id="433727"/>
    <lineage>
        <taxon>unclassified sequences</taxon>
        <taxon>metagenomes</taxon>
        <taxon>ecological metagenomes</taxon>
    </lineage>
</organism>
<dbReference type="AlphaFoldDB" id="A0A5J4KXD3"/>
<dbReference type="InterPro" id="IPR013096">
    <property type="entry name" value="Cupin_2"/>
</dbReference>
<protein>
    <recommendedName>
        <fullName evidence="1">Cupin type-2 domain-containing protein</fullName>
    </recommendedName>
</protein>
<feature type="domain" description="Cupin type-2" evidence="1">
    <location>
        <begin position="88"/>
        <end position="156"/>
    </location>
</feature>
<dbReference type="InterPro" id="IPR011051">
    <property type="entry name" value="RmlC_Cupin_sf"/>
</dbReference>
<sequence length="173" mass="20234">MVMKKVILSNMGKQTEYADSCDWKAPKIEHKREKAKAQKSTIYKHKGNFKWSGVKTEKYKHNSRGWSAIVRNVLIGDHGETCKFHLRYFEIQPNGYSSLERHNHEHVVVCIRGKGKVLMGEKFYTIKYLDTIYIAPNTVHQLSNPYDEPFGFFCIVNAKRDKPKEVRSKNKKK</sequence>
<dbReference type="CDD" id="cd02222">
    <property type="entry name" value="cupin_TM1459-like"/>
    <property type="match status" value="1"/>
</dbReference>
<gene>
    <name evidence="2" type="ORF">A45J_2008</name>
</gene>
<reference evidence="2" key="1">
    <citation type="submission" date="2019-10" db="EMBL/GenBank/DDBJ databases">
        <title>Metagenomic sequencing of thiosulfate-disproportionating enrichment culture.</title>
        <authorList>
            <person name="Umezawa K."/>
            <person name="Kojima H."/>
            <person name="Fukui M."/>
        </authorList>
    </citation>
    <scope>NUCLEOTIDE SEQUENCE</scope>
    <source>
        <strain evidence="2">45J</strain>
    </source>
</reference>
<dbReference type="SUPFAM" id="SSF51182">
    <property type="entry name" value="RmlC-like cupins"/>
    <property type="match status" value="1"/>
</dbReference>
<dbReference type="EMBL" id="BLAB01000001">
    <property type="protein sequence ID" value="GER94248.1"/>
    <property type="molecule type" value="Genomic_DNA"/>
</dbReference>
<dbReference type="Gene3D" id="2.60.120.10">
    <property type="entry name" value="Jelly Rolls"/>
    <property type="match status" value="1"/>
</dbReference>
<proteinExistence type="predicted"/>
<evidence type="ECO:0000313" key="2">
    <source>
        <dbReference type="EMBL" id="GER94248.1"/>
    </source>
</evidence>
<dbReference type="InterPro" id="IPR014710">
    <property type="entry name" value="RmlC-like_jellyroll"/>
</dbReference>
<name>A0A5J4KXD3_9ZZZZ</name>